<sequence length="117" mass="12821">MIDTMTVTTSRAGDLDAVRAFAEYFGYTEIHDSGPCIDGRLVIFGDAEYAADYLHGRGVLGARLDVNFDRRGEVDSARLTVDNTRVDEVARGKGSSGERLVWTAQLLIENPAKQVAR</sequence>
<dbReference type="Proteomes" id="UP000501849">
    <property type="component" value="Plasmid unnamed1"/>
</dbReference>
<proteinExistence type="predicted"/>
<dbReference type="RefSeq" id="WP_168140417.1">
    <property type="nucleotide sequence ID" value="NZ_CP038797.1"/>
</dbReference>
<dbReference type="AlphaFoldDB" id="A0A6H0RXG5"/>
<geneLocation type="plasmid" evidence="1 2">
    <name>unnamed1</name>
</geneLocation>
<gene>
    <name evidence="1" type="ORF">EXE63_00905</name>
</gene>
<keyword evidence="2" id="KW-1185">Reference proteome</keyword>
<organism evidence="1 2">
    <name type="scientific">Mycolicibacterium frederiksbergense</name>
    <dbReference type="NCBI Taxonomy" id="117567"/>
    <lineage>
        <taxon>Bacteria</taxon>
        <taxon>Bacillati</taxon>
        <taxon>Actinomycetota</taxon>
        <taxon>Actinomycetes</taxon>
        <taxon>Mycobacteriales</taxon>
        <taxon>Mycobacteriaceae</taxon>
        <taxon>Mycolicibacterium</taxon>
    </lineage>
</organism>
<accession>A0A6H0RXG5</accession>
<protein>
    <submittedName>
        <fullName evidence="1">Uncharacterized protein</fullName>
    </submittedName>
</protein>
<reference evidence="1 2" key="1">
    <citation type="submission" date="2019-04" db="EMBL/GenBank/DDBJ databases">
        <title>Draft, Whole-Genome Sequence of the Anthracene-degrading Mycobacterium frederiksbergense LB501T, Isolated from a Polycyclic Aromatic Hydrocarbon (PAH)-Contaminated Soil.</title>
        <authorList>
            <person name="Augelletti F."/>
        </authorList>
    </citation>
    <scope>NUCLEOTIDE SEQUENCE [LARGE SCALE GENOMIC DNA]</scope>
    <source>
        <strain evidence="1 2">LB 501T</strain>
        <plasmid evidence="1 2">unnamed1</plasmid>
    </source>
</reference>
<dbReference type="EMBL" id="CP038797">
    <property type="protein sequence ID" value="QIV79634.1"/>
    <property type="molecule type" value="Genomic_DNA"/>
</dbReference>
<dbReference type="KEGG" id="mfre:EXE63_00905"/>
<evidence type="ECO:0000313" key="1">
    <source>
        <dbReference type="EMBL" id="QIV79634.1"/>
    </source>
</evidence>
<keyword evidence="1" id="KW-0614">Plasmid</keyword>
<evidence type="ECO:0000313" key="2">
    <source>
        <dbReference type="Proteomes" id="UP000501849"/>
    </source>
</evidence>
<name>A0A6H0RXG5_9MYCO</name>